<gene>
    <name evidence="6" type="ORF">N4J17_05950</name>
</gene>
<feature type="transmembrane region" description="Helical" evidence="4">
    <location>
        <begin position="517"/>
        <end position="538"/>
    </location>
</feature>
<dbReference type="PANTHER" id="PTHR14226:SF78">
    <property type="entry name" value="SLR0060 PROTEIN"/>
    <property type="match status" value="1"/>
</dbReference>
<dbReference type="Pfam" id="PF01734">
    <property type="entry name" value="Patatin"/>
    <property type="match status" value="1"/>
</dbReference>
<keyword evidence="1" id="KW-0378">Hydrolase</keyword>
<dbReference type="RefSeq" id="WP_232470289.1">
    <property type="nucleotide sequence ID" value="NZ_CP104311.1"/>
</dbReference>
<protein>
    <submittedName>
        <fullName evidence="6">Patatin-like phospholipase family protein</fullName>
    </submittedName>
</protein>
<evidence type="ECO:0000313" key="6">
    <source>
        <dbReference type="EMBL" id="WWF03159.1"/>
    </source>
</evidence>
<proteinExistence type="predicted"/>
<keyword evidence="7" id="KW-1185">Reference proteome</keyword>
<feature type="domain" description="PNPLA" evidence="5">
    <location>
        <begin position="17"/>
        <end position="300"/>
    </location>
</feature>
<evidence type="ECO:0000313" key="7">
    <source>
        <dbReference type="Proteomes" id="UP001359308"/>
    </source>
</evidence>
<dbReference type="PANTHER" id="PTHR14226">
    <property type="entry name" value="NEUROPATHY TARGET ESTERASE/SWISS CHEESE D.MELANOGASTER"/>
    <property type="match status" value="1"/>
</dbReference>
<accession>A0ABZ2F8R4</accession>
<evidence type="ECO:0000256" key="2">
    <source>
        <dbReference type="ARBA" id="ARBA00022963"/>
    </source>
</evidence>
<sequence>MNDNAPFTIGNTDKLGLALSGGGFRAALFHLGVLAKMAELDLLRHVQILSTVSGGSIIGAMYYLKVKQLLEHKRTDGVIPSTPGAYVKMVQELETEFLNGVQTNLRMRALLNPIKNAKMFISDDYSRSDRMSELYNETFYRPIQRPGKETLRDWLQDALSIKDCRDIFLKDLKIIPKGEQPGFDIALYNLAAEHKIPVLNINATTLNSGDNWVFTASYVGGISSERYPKTSFANPNDINLSPEQNNKRAAILNRLTLSDAVAASACVPALFAPFAIHDLYGEKDVIELVDGGVFDNQGLTALYDGKCTHIICSDASGQLHHDRSPASGMASVFMRSNDVLMKRVRDLIVHELDMKTGGNPVDTRFWHLRDGFGGTPYFRSFSPPPDGSDYNQTGADHGQIYLLSAIRTDLDAFADIEANALMYDGYCLCDRFLNQSEGLKKPPPFPWRFYSVMASSVLDSRRLTHCLAVGGDMFFKLFRLTDTKGKLLGAGLGLAVLLGIWAFVYQTLNVYADQIDGVLRAPGWTAAVLVVGLAGWMLRNKLPRPVQHWQKWIAEGVRTVRTGNVWGLVYPLAVVGSLASIVAFFYLKVINPRYLKLGR</sequence>
<evidence type="ECO:0000259" key="5">
    <source>
        <dbReference type="Pfam" id="PF01734"/>
    </source>
</evidence>
<dbReference type="InterPro" id="IPR050301">
    <property type="entry name" value="NTE"/>
</dbReference>
<keyword evidence="4" id="KW-1133">Transmembrane helix</keyword>
<organism evidence="6 7">
    <name type="scientific">Methylococcus capsulatus</name>
    <dbReference type="NCBI Taxonomy" id="414"/>
    <lineage>
        <taxon>Bacteria</taxon>
        <taxon>Pseudomonadati</taxon>
        <taxon>Pseudomonadota</taxon>
        <taxon>Gammaproteobacteria</taxon>
        <taxon>Methylococcales</taxon>
        <taxon>Methylococcaceae</taxon>
        <taxon>Methylococcus</taxon>
    </lineage>
</organism>
<dbReference type="SUPFAM" id="SSF52151">
    <property type="entry name" value="FabD/lysophospholipase-like"/>
    <property type="match status" value="1"/>
</dbReference>
<feature type="transmembrane region" description="Helical" evidence="4">
    <location>
        <begin position="487"/>
        <end position="505"/>
    </location>
</feature>
<keyword evidence="2" id="KW-0442">Lipid degradation</keyword>
<dbReference type="InterPro" id="IPR002641">
    <property type="entry name" value="PNPLA_dom"/>
</dbReference>
<dbReference type="Proteomes" id="UP001359308">
    <property type="component" value="Chromosome"/>
</dbReference>
<reference evidence="6 7" key="1">
    <citation type="submission" date="2022-09" db="EMBL/GenBank/DDBJ databases">
        <authorList>
            <person name="Giprobiosintez L."/>
        </authorList>
    </citation>
    <scope>NUCLEOTIDE SEQUENCE [LARGE SCALE GENOMIC DNA]</scope>
    <source>
        <strain evidence="7">VKPM-B-12549 (GBS-15)</strain>
    </source>
</reference>
<name>A0ABZ2F8R4_METCP</name>
<evidence type="ECO:0000256" key="4">
    <source>
        <dbReference type="SAM" id="Phobius"/>
    </source>
</evidence>
<dbReference type="EMBL" id="CP104311">
    <property type="protein sequence ID" value="WWF03159.1"/>
    <property type="molecule type" value="Genomic_DNA"/>
</dbReference>
<evidence type="ECO:0000256" key="3">
    <source>
        <dbReference type="ARBA" id="ARBA00023098"/>
    </source>
</evidence>
<dbReference type="InterPro" id="IPR016035">
    <property type="entry name" value="Acyl_Trfase/lysoPLipase"/>
</dbReference>
<evidence type="ECO:0000256" key="1">
    <source>
        <dbReference type="ARBA" id="ARBA00022801"/>
    </source>
</evidence>
<dbReference type="Gene3D" id="3.40.1090.10">
    <property type="entry name" value="Cytosolic phospholipase A2 catalytic domain"/>
    <property type="match status" value="1"/>
</dbReference>
<keyword evidence="3" id="KW-0443">Lipid metabolism</keyword>
<keyword evidence="4" id="KW-0472">Membrane</keyword>
<feature type="transmembrane region" description="Helical" evidence="4">
    <location>
        <begin position="568"/>
        <end position="587"/>
    </location>
</feature>
<keyword evidence="4" id="KW-0812">Transmembrane</keyword>